<evidence type="ECO:0000313" key="5">
    <source>
        <dbReference type="EMBL" id="GAA4490325.1"/>
    </source>
</evidence>
<comment type="subcellular location">
    <subcellularLocation>
        <location evidence="1">Encapsulin nanocompartment</location>
    </subcellularLocation>
</comment>
<dbReference type="NCBIfam" id="NF041155">
    <property type="entry name" value="encap_f1"/>
    <property type="match status" value="1"/>
</dbReference>
<accession>A0ABP8PRV2</accession>
<name>A0ABP8PRV2_9MICO</name>
<dbReference type="PANTHER" id="PTHR37165">
    <property type="entry name" value="PEPTIDASE U56 FAMILY"/>
    <property type="match status" value="1"/>
</dbReference>
<dbReference type="PIRSF" id="PIRSF019254">
    <property type="entry name" value="CFP29"/>
    <property type="match status" value="1"/>
</dbReference>
<dbReference type="InterPro" id="IPR007544">
    <property type="entry name" value="ENCAP"/>
</dbReference>
<dbReference type="EMBL" id="BAABGP010000022">
    <property type="protein sequence ID" value="GAA4490325.1"/>
    <property type="molecule type" value="Genomic_DNA"/>
</dbReference>
<dbReference type="Gene3D" id="3.30.2320.10">
    <property type="entry name" value="hypothetical protein PF0899 domain"/>
    <property type="match status" value="1"/>
</dbReference>
<comment type="similarity">
    <text evidence="2">Belongs to the encapsulin family. Family 1 subfamily.</text>
</comment>
<evidence type="ECO:0000256" key="1">
    <source>
        <dbReference type="ARBA" id="ARBA00033738"/>
    </source>
</evidence>
<dbReference type="Proteomes" id="UP001500731">
    <property type="component" value="Unassembled WGS sequence"/>
</dbReference>
<gene>
    <name evidence="5" type="ORF">GCM10023171_32620</name>
</gene>
<organism evidence="5 6">
    <name type="scientific">Microbacterium panaciterrae</name>
    <dbReference type="NCBI Taxonomy" id="985759"/>
    <lineage>
        <taxon>Bacteria</taxon>
        <taxon>Bacillati</taxon>
        <taxon>Actinomycetota</taxon>
        <taxon>Actinomycetes</taxon>
        <taxon>Micrococcales</taxon>
        <taxon>Microbacteriaceae</taxon>
        <taxon>Microbacterium</taxon>
    </lineage>
</organism>
<dbReference type="Pfam" id="PF04454">
    <property type="entry name" value="Linocin_M18"/>
    <property type="match status" value="1"/>
</dbReference>
<protein>
    <recommendedName>
        <fullName evidence="4">Type 1 encapsulin shell protein</fullName>
    </recommendedName>
</protein>
<proteinExistence type="inferred from homology"/>
<reference evidence="6" key="1">
    <citation type="journal article" date="2019" name="Int. J. Syst. Evol. Microbiol.">
        <title>The Global Catalogue of Microorganisms (GCM) 10K type strain sequencing project: providing services to taxonomists for standard genome sequencing and annotation.</title>
        <authorList>
            <consortium name="The Broad Institute Genomics Platform"/>
            <consortium name="The Broad Institute Genome Sequencing Center for Infectious Disease"/>
            <person name="Wu L."/>
            <person name="Ma J."/>
        </authorList>
    </citation>
    <scope>NUCLEOTIDE SEQUENCE [LARGE SCALE GENOMIC DNA]</scope>
    <source>
        <strain evidence="6">JCM 17839</strain>
    </source>
</reference>
<dbReference type="Gene3D" id="3.30.2400.30">
    <property type="match status" value="1"/>
</dbReference>
<sequence length="269" mass="28229">MDNLHRRLAPISSAAWDQIDDEARRTFITRIAGRRVVDVPEPGGSALSAVGTGHVEPIAAPGPSVEARRRQVQPLIELRAPFTVTTAAVDDVERGAQDSDWQPVKDAVEALATAEDTLVFAGSEAAGVQGIIASSSNAPIALPADPRELPAAVAQALAVLRTVGVQGPYALLLSTDLYTAATETVDHGYPVLEHLRRLLGDDGTIVFAPALEGAIVLTLRGGDFALTLGQDVAIGYLSHDADGIRLYAQESVTFSAHTSEASVILGSRE</sequence>
<comment type="caution">
    <text evidence="5">The sequence shown here is derived from an EMBL/GenBank/DDBJ whole genome shotgun (WGS) entry which is preliminary data.</text>
</comment>
<keyword evidence="6" id="KW-1185">Reference proteome</keyword>
<dbReference type="PANTHER" id="PTHR37165:SF1">
    <property type="entry name" value="TYPE 1 ENCAPSULIN SHELL PROTEIN"/>
    <property type="match status" value="1"/>
</dbReference>
<dbReference type="RefSeq" id="WP_345188464.1">
    <property type="nucleotide sequence ID" value="NZ_BAABGP010000022.1"/>
</dbReference>
<evidence type="ECO:0000313" key="6">
    <source>
        <dbReference type="Proteomes" id="UP001500731"/>
    </source>
</evidence>
<evidence type="ECO:0000256" key="4">
    <source>
        <dbReference type="ARBA" id="ARBA00050023"/>
    </source>
</evidence>
<dbReference type="InterPro" id="IPR051429">
    <property type="entry name" value="Encapsulin_nc"/>
</dbReference>
<evidence type="ECO:0000256" key="2">
    <source>
        <dbReference type="ARBA" id="ARBA00033743"/>
    </source>
</evidence>
<evidence type="ECO:0000256" key="3">
    <source>
        <dbReference type="ARBA" id="ARBA00033787"/>
    </source>
</evidence>
<keyword evidence="3" id="KW-1284">Encapsulin nanocompartment</keyword>